<dbReference type="HOGENOM" id="CLU_118482_2_0_3"/>
<name>K9ZPV5_ANACC</name>
<comment type="similarity">
    <text evidence="7">Belongs to the PINc/VapC protein family.</text>
</comment>
<evidence type="ECO:0000313" key="8">
    <source>
        <dbReference type="EMBL" id="AFZ60592.1"/>
    </source>
</evidence>
<dbReference type="EMBL" id="CP003659">
    <property type="protein sequence ID" value="AFZ60592.1"/>
    <property type="molecule type" value="Genomic_DNA"/>
</dbReference>
<dbReference type="PANTHER" id="PTHR33653">
    <property type="entry name" value="RIBONUCLEASE VAPC2"/>
    <property type="match status" value="1"/>
</dbReference>
<dbReference type="InterPro" id="IPR029060">
    <property type="entry name" value="PIN-like_dom_sf"/>
</dbReference>
<keyword evidence="4" id="KW-0479">Metal-binding</keyword>
<comment type="cofactor">
    <cofactor evidence="1">
        <name>Mg(2+)</name>
        <dbReference type="ChEBI" id="CHEBI:18420"/>
    </cofactor>
</comment>
<evidence type="ECO:0000256" key="1">
    <source>
        <dbReference type="ARBA" id="ARBA00001946"/>
    </source>
</evidence>
<proteinExistence type="inferred from homology"/>
<evidence type="ECO:0000256" key="5">
    <source>
        <dbReference type="ARBA" id="ARBA00022801"/>
    </source>
</evidence>
<reference evidence="9" key="1">
    <citation type="journal article" date="2013" name="Proc. Natl. Acad. Sci. U.S.A.">
        <title>Improving the coverage of the cyanobacterial phylum using diversity-driven genome sequencing.</title>
        <authorList>
            <person name="Shih P.M."/>
            <person name="Wu D."/>
            <person name="Latifi A."/>
            <person name="Axen S.D."/>
            <person name="Fewer D.P."/>
            <person name="Talla E."/>
            <person name="Calteau A."/>
            <person name="Cai F."/>
            <person name="Tandeau de Marsac N."/>
            <person name="Rippka R."/>
            <person name="Herdman M."/>
            <person name="Sivonen K."/>
            <person name="Coursin T."/>
            <person name="Laurent T."/>
            <person name="Goodwin L."/>
            <person name="Nolan M."/>
            <person name="Davenport K.W."/>
            <person name="Han C.S."/>
            <person name="Rubin E.M."/>
            <person name="Eisen J.A."/>
            <person name="Woyke T."/>
            <person name="Gugger M."/>
            <person name="Kerfeld C.A."/>
        </authorList>
    </citation>
    <scope>NUCLEOTIDE SEQUENCE [LARGE SCALE GENOMIC DNA]</scope>
    <source>
        <strain evidence="9">ATCC 27899 / PCC 7122</strain>
    </source>
</reference>
<dbReference type="Proteomes" id="UP000010474">
    <property type="component" value="Chromosome"/>
</dbReference>
<dbReference type="PATRIC" id="fig|272123.3.peg.5720"/>
<dbReference type="AlphaFoldDB" id="K9ZPV5"/>
<keyword evidence="5" id="KW-0378">Hydrolase</keyword>
<dbReference type="STRING" id="272123.Anacy_5266"/>
<accession>K9ZPV5</accession>
<dbReference type="Gene3D" id="3.40.50.1010">
    <property type="entry name" value="5'-nuclease"/>
    <property type="match status" value="1"/>
</dbReference>
<dbReference type="GO" id="GO:0004518">
    <property type="term" value="F:nuclease activity"/>
    <property type="evidence" value="ECO:0007669"/>
    <property type="project" value="UniProtKB-KW"/>
</dbReference>
<organism evidence="8 9">
    <name type="scientific">Anabaena cylindrica (strain ATCC 27899 / PCC 7122)</name>
    <dbReference type="NCBI Taxonomy" id="272123"/>
    <lineage>
        <taxon>Bacteria</taxon>
        <taxon>Bacillati</taxon>
        <taxon>Cyanobacteriota</taxon>
        <taxon>Cyanophyceae</taxon>
        <taxon>Nostocales</taxon>
        <taxon>Nostocaceae</taxon>
        <taxon>Anabaena</taxon>
    </lineage>
</organism>
<dbReference type="PANTHER" id="PTHR33653:SF1">
    <property type="entry name" value="RIBONUCLEASE VAPC2"/>
    <property type="match status" value="1"/>
</dbReference>
<gene>
    <name evidence="8" type="ordered locus">Anacy_5266</name>
</gene>
<dbReference type="InterPro" id="IPR050556">
    <property type="entry name" value="Type_II_TA_system_RNase"/>
</dbReference>
<dbReference type="eggNOG" id="COG1487">
    <property type="taxonomic scope" value="Bacteria"/>
</dbReference>
<keyword evidence="2" id="KW-1277">Toxin-antitoxin system</keyword>
<evidence type="ECO:0008006" key="10">
    <source>
        <dbReference type="Google" id="ProtNLM"/>
    </source>
</evidence>
<evidence type="ECO:0000256" key="4">
    <source>
        <dbReference type="ARBA" id="ARBA00022723"/>
    </source>
</evidence>
<dbReference type="RefSeq" id="WP_015217206.1">
    <property type="nucleotide sequence ID" value="NC_019771.1"/>
</dbReference>
<keyword evidence="9" id="KW-1185">Reference proteome</keyword>
<evidence type="ECO:0000256" key="2">
    <source>
        <dbReference type="ARBA" id="ARBA00022649"/>
    </source>
</evidence>
<keyword evidence="3" id="KW-0540">Nuclease</keyword>
<evidence type="ECO:0000256" key="6">
    <source>
        <dbReference type="ARBA" id="ARBA00022842"/>
    </source>
</evidence>
<dbReference type="KEGG" id="acy:Anacy_5266"/>
<dbReference type="OrthoDB" id="574223at2"/>
<keyword evidence="6" id="KW-0460">Magnesium</keyword>
<dbReference type="GO" id="GO:0046872">
    <property type="term" value="F:metal ion binding"/>
    <property type="evidence" value="ECO:0007669"/>
    <property type="project" value="UniProtKB-KW"/>
</dbReference>
<evidence type="ECO:0000256" key="3">
    <source>
        <dbReference type="ARBA" id="ARBA00022722"/>
    </source>
</evidence>
<dbReference type="GO" id="GO:0016787">
    <property type="term" value="F:hydrolase activity"/>
    <property type="evidence" value="ECO:0007669"/>
    <property type="project" value="UniProtKB-KW"/>
</dbReference>
<evidence type="ECO:0000313" key="9">
    <source>
        <dbReference type="Proteomes" id="UP000010474"/>
    </source>
</evidence>
<sequence length="142" mass="16217">MSRYILDTNIVTLSQYGNPNISQRAKIVGITNIFITTVTLEEQLKGRLAAISRCATKPELLSRAYQNLLTTQRYFCQMNLLEFNEAACECFKKLRQQKINTGTQDLRIAAIALVNDAIVVTQNYKDFIKVPNLKLEDWTINL</sequence>
<evidence type="ECO:0000256" key="7">
    <source>
        <dbReference type="ARBA" id="ARBA00038093"/>
    </source>
</evidence>
<protein>
    <recommendedName>
        <fullName evidence="10">PilT protein domain protein</fullName>
    </recommendedName>
</protein>
<dbReference type="SUPFAM" id="SSF88723">
    <property type="entry name" value="PIN domain-like"/>
    <property type="match status" value="1"/>
</dbReference>